<evidence type="ECO:0000313" key="2">
    <source>
        <dbReference type="Proteomes" id="UP000054144"/>
    </source>
</evidence>
<reference evidence="1 2" key="1">
    <citation type="journal article" date="2015" name="Fungal Genet. Biol.">
        <title>Evolution of novel wood decay mechanisms in Agaricales revealed by the genome sequences of Fistulina hepatica and Cylindrobasidium torrendii.</title>
        <authorList>
            <person name="Floudas D."/>
            <person name="Held B.W."/>
            <person name="Riley R."/>
            <person name="Nagy L.G."/>
            <person name="Koehler G."/>
            <person name="Ransdell A.S."/>
            <person name="Younus H."/>
            <person name="Chow J."/>
            <person name="Chiniquy J."/>
            <person name="Lipzen A."/>
            <person name="Tritt A."/>
            <person name="Sun H."/>
            <person name="Haridas S."/>
            <person name="LaButti K."/>
            <person name="Ohm R.A."/>
            <person name="Kues U."/>
            <person name="Blanchette R.A."/>
            <person name="Grigoriev I.V."/>
            <person name="Minto R.E."/>
            <person name="Hibbett D.S."/>
        </authorList>
    </citation>
    <scope>NUCLEOTIDE SEQUENCE [LARGE SCALE GENOMIC DNA]</scope>
    <source>
        <strain evidence="1 2">ATCC 64428</strain>
    </source>
</reference>
<accession>A0A0D7A274</accession>
<evidence type="ECO:0008006" key="3">
    <source>
        <dbReference type="Google" id="ProtNLM"/>
    </source>
</evidence>
<dbReference type="CDD" id="cd09917">
    <property type="entry name" value="F-box_SF"/>
    <property type="match status" value="1"/>
</dbReference>
<name>A0A0D7A274_9AGAR</name>
<protein>
    <recommendedName>
        <fullName evidence="3">F-box domain-containing protein</fullName>
    </recommendedName>
</protein>
<dbReference type="EMBL" id="KN882065">
    <property type="protein sequence ID" value="KIY44815.1"/>
    <property type="molecule type" value="Genomic_DNA"/>
</dbReference>
<evidence type="ECO:0000313" key="1">
    <source>
        <dbReference type="EMBL" id="KIY44815.1"/>
    </source>
</evidence>
<proteinExistence type="predicted"/>
<dbReference type="Proteomes" id="UP000054144">
    <property type="component" value="Unassembled WGS sequence"/>
</dbReference>
<gene>
    <name evidence="1" type="ORF">FISHEDRAFT_77225</name>
</gene>
<sequence length="341" mass="39586">MPRFMFEVEIEWTRHIDNASASAVNVSPTTMPTKTSLTPNRHQATGALSAPLREIYINPQSSLSLVIRVSELLLLVCGFLDMRSVCSLRATCHLLYDQLSLFSAERMMRLLKRVFQTQEDVYDFAKLLRATGAIMGGSTTLAVLSPTRQDWQPNDLDIIVHEEHRDMVIRFLKRCGFKHEKDKDRREPRDYAEIPRFVYRHYLSPREGAPGIDLSVVIEESPAHFILSYHSTIVMNFWNGHHLYCLWPRYTFSGRFLRNRVTTNPSTKTETAIQKYRDRGYRDVLGRRKYKKTVQDICYPDSADFSDDELELSWIPKPFWRQSLRLEPVADLTTSMSSLSL</sequence>
<keyword evidence="2" id="KW-1185">Reference proteome</keyword>
<dbReference type="OrthoDB" id="3067340at2759"/>
<organism evidence="1 2">
    <name type="scientific">Fistulina hepatica ATCC 64428</name>
    <dbReference type="NCBI Taxonomy" id="1128425"/>
    <lineage>
        <taxon>Eukaryota</taxon>
        <taxon>Fungi</taxon>
        <taxon>Dikarya</taxon>
        <taxon>Basidiomycota</taxon>
        <taxon>Agaricomycotina</taxon>
        <taxon>Agaricomycetes</taxon>
        <taxon>Agaricomycetidae</taxon>
        <taxon>Agaricales</taxon>
        <taxon>Fistulinaceae</taxon>
        <taxon>Fistulina</taxon>
    </lineage>
</organism>
<dbReference type="AlphaFoldDB" id="A0A0D7A274"/>